<proteinExistence type="predicted"/>
<dbReference type="FunFam" id="1.20.1560.10:FF:000013">
    <property type="entry name" value="ABC transporter C family member 2"/>
    <property type="match status" value="1"/>
</dbReference>
<comment type="caution">
    <text evidence="14">The sequence shown here is derived from an EMBL/GenBank/DDBJ whole genome shotgun (WGS) entry which is preliminary data.</text>
</comment>
<evidence type="ECO:0000256" key="10">
    <source>
        <dbReference type="SAM" id="MobiDB-lite"/>
    </source>
</evidence>
<evidence type="ECO:0000256" key="4">
    <source>
        <dbReference type="ARBA" id="ARBA00022737"/>
    </source>
</evidence>
<dbReference type="PROSITE" id="PS50929">
    <property type="entry name" value="ABC_TM1F"/>
    <property type="match status" value="2"/>
</dbReference>
<feature type="transmembrane region" description="Helical" evidence="11">
    <location>
        <begin position="1108"/>
        <end position="1135"/>
    </location>
</feature>
<feature type="transmembrane region" description="Helical" evidence="11">
    <location>
        <begin position="170"/>
        <end position="187"/>
    </location>
</feature>
<dbReference type="Pfam" id="PF00005">
    <property type="entry name" value="ABC_tran"/>
    <property type="match status" value="2"/>
</dbReference>
<dbReference type="CDD" id="cd18596">
    <property type="entry name" value="ABC_6TM_VMR1_D1_like"/>
    <property type="match status" value="1"/>
</dbReference>
<dbReference type="InterPro" id="IPR027417">
    <property type="entry name" value="P-loop_NTPase"/>
</dbReference>
<dbReference type="InterPro" id="IPR011527">
    <property type="entry name" value="ABC1_TM_dom"/>
</dbReference>
<dbReference type="GO" id="GO:0005524">
    <property type="term" value="F:ATP binding"/>
    <property type="evidence" value="ECO:0007669"/>
    <property type="project" value="UniProtKB-KW"/>
</dbReference>
<dbReference type="Proteomes" id="UP001218218">
    <property type="component" value="Unassembled WGS sequence"/>
</dbReference>
<evidence type="ECO:0000256" key="9">
    <source>
        <dbReference type="ARBA" id="ARBA00023180"/>
    </source>
</evidence>
<dbReference type="PROSITE" id="PS00211">
    <property type="entry name" value="ABC_TRANSPORTER_1"/>
    <property type="match status" value="2"/>
</dbReference>
<feature type="transmembrane region" description="Helical" evidence="11">
    <location>
        <begin position="6"/>
        <end position="28"/>
    </location>
</feature>
<dbReference type="GO" id="GO:0140359">
    <property type="term" value="F:ABC-type transporter activity"/>
    <property type="evidence" value="ECO:0007669"/>
    <property type="project" value="InterPro"/>
</dbReference>
<accession>A0AAD7ATN8</accession>
<keyword evidence="2" id="KW-0813">Transport</keyword>
<feature type="transmembrane region" description="Helical" evidence="11">
    <location>
        <begin position="305"/>
        <end position="325"/>
    </location>
</feature>
<dbReference type="Gene3D" id="3.40.50.300">
    <property type="entry name" value="P-loop containing nucleotide triphosphate hydrolases"/>
    <property type="match status" value="2"/>
</dbReference>
<comment type="subcellular location">
    <subcellularLocation>
        <location evidence="1">Membrane</location>
        <topology evidence="1">Multi-pass membrane protein</topology>
    </subcellularLocation>
</comment>
<protein>
    <submittedName>
        <fullName evidence="14">Multidrug resistance-associated ABC transporter</fullName>
    </submittedName>
</protein>
<evidence type="ECO:0000256" key="1">
    <source>
        <dbReference type="ARBA" id="ARBA00004141"/>
    </source>
</evidence>
<dbReference type="InterPro" id="IPR017871">
    <property type="entry name" value="ABC_transporter-like_CS"/>
</dbReference>
<reference evidence="14" key="1">
    <citation type="submission" date="2023-03" db="EMBL/GenBank/DDBJ databases">
        <title>Massive genome expansion in bonnet fungi (Mycena s.s.) driven by repeated elements and novel gene families across ecological guilds.</title>
        <authorList>
            <consortium name="Lawrence Berkeley National Laboratory"/>
            <person name="Harder C.B."/>
            <person name="Miyauchi S."/>
            <person name="Viragh M."/>
            <person name="Kuo A."/>
            <person name="Thoen E."/>
            <person name="Andreopoulos B."/>
            <person name="Lu D."/>
            <person name="Skrede I."/>
            <person name="Drula E."/>
            <person name="Henrissat B."/>
            <person name="Morin E."/>
            <person name="Kohler A."/>
            <person name="Barry K."/>
            <person name="LaButti K."/>
            <person name="Morin E."/>
            <person name="Salamov A."/>
            <person name="Lipzen A."/>
            <person name="Mereny Z."/>
            <person name="Hegedus B."/>
            <person name="Baldrian P."/>
            <person name="Stursova M."/>
            <person name="Weitz H."/>
            <person name="Taylor A."/>
            <person name="Grigoriev I.V."/>
            <person name="Nagy L.G."/>
            <person name="Martin F."/>
            <person name="Kauserud H."/>
        </authorList>
    </citation>
    <scope>NUCLEOTIDE SEQUENCE</scope>
    <source>
        <strain evidence="14">CBHHK002</strain>
    </source>
</reference>
<dbReference type="SMART" id="SM00382">
    <property type="entry name" value="AAA"/>
    <property type="match status" value="2"/>
</dbReference>
<name>A0AAD7ATN8_9AGAR</name>
<evidence type="ECO:0000256" key="7">
    <source>
        <dbReference type="ARBA" id="ARBA00022989"/>
    </source>
</evidence>
<evidence type="ECO:0000256" key="5">
    <source>
        <dbReference type="ARBA" id="ARBA00022741"/>
    </source>
</evidence>
<dbReference type="GO" id="GO:0000329">
    <property type="term" value="C:fungal-type vacuole membrane"/>
    <property type="evidence" value="ECO:0007669"/>
    <property type="project" value="TreeGrafter"/>
</dbReference>
<dbReference type="GO" id="GO:0016887">
    <property type="term" value="F:ATP hydrolysis activity"/>
    <property type="evidence" value="ECO:0007669"/>
    <property type="project" value="InterPro"/>
</dbReference>
<dbReference type="PROSITE" id="PS50893">
    <property type="entry name" value="ABC_TRANSPORTER_2"/>
    <property type="match status" value="2"/>
</dbReference>
<keyword evidence="9" id="KW-0325">Glycoprotein</keyword>
<evidence type="ECO:0000313" key="15">
    <source>
        <dbReference type="Proteomes" id="UP001218218"/>
    </source>
</evidence>
<dbReference type="CDD" id="cd03244">
    <property type="entry name" value="ABCC_MRP_domain2"/>
    <property type="match status" value="1"/>
</dbReference>
<organism evidence="14 15">
    <name type="scientific">Mycena albidolilacea</name>
    <dbReference type="NCBI Taxonomy" id="1033008"/>
    <lineage>
        <taxon>Eukaryota</taxon>
        <taxon>Fungi</taxon>
        <taxon>Dikarya</taxon>
        <taxon>Basidiomycota</taxon>
        <taxon>Agaricomycotina</taxon>
        <taxon>Agaricomycetes</taxon>
        <taxon>Agaricomycetidae</taxon>
        <taxon>Agaricales</taxon>
        <taxon>Marasmiineae</taxon>
        <taxon>Mycenaceae</taxon>
        <taxon>Mycena</taxon>
    </lineage>
</organism>
<dbReference type="PANTHER" id="PTHR24223">
    <property type="entry name" value="ATP-BINDING CASSETTE SUB-FAMILY C"/>
    <property type="match status" value="1"/>
</dbReference>
<dbReference type="InterPro" id="IPR050173">
    <property type="entry name" value="ABC_transporter_C-like"/>
</dbReference>
<evidence type="ECO:0000256" key="6">
    <source>
        <dbReference type="ARBA" id="ARBA00022840"/>
    </source>
</evidence>
<feature type="compositionally biased region" description="Polar residues" evidence="10">
    <location>
        <begin position="404"/>
        <end position="413"/>
    </location>
</feature>
<keyword evidence="7 11" id="KW-1133">Transmembrane helix</keyword>
<dbReference type="Pfam" id="PF00664">
    <property type="entry name" value="ABC_membrane"/>
    <property type="match status" value="2"/>
</dbReference>
<feature type="domain" description="ABC transporter" evidence="12">
    <location>
        <begin position="661"/>
        <end position="908"/>
    </location>
</feature>
<feature type="transmembrane region" description="Helical" evidence="11">
    <location>
        <begin position="345"/>
        <end position="365"/>
    </location>
</feature>
<dbReference type="InterPro" id="IPR003439">
    <property type="entry name" value="ABC_transporter-like_ATP-bd"/>
</dbReference>
<feature type="transmembrane region" description="Helical" evidence="11">
    <location>
        <begin position="556"/>
        <end position="585"/>
    </location>
</feature>
<sequence>MPVYQLKIAIALAVVAASSLAFFALNLLHKANIQLPVNDEPNGHVYDPFDVTKPEDLVDGYPIKAAEFWGRMKRRKILICTLLATLLSIQILGPPWFILYADGTVDIKVSILDACYSLYLFCLGIICVLRVERHSEFVWHLTTLTSLPVVLLLFSSIMPDHQTSATSSLWSSRAVLLLYIVLALATMNTPLGPPLHYPLSAIYPEDTVDSESVTSTDTENVTGVVGSSPWSTLYFFYVGKVVLLGARVEGLEIGDLPVMPTNLRATPNYQVLKKMVQRMKLSLWFWKPRPGSGATLAYQILHANLYGITAEAALSASAALLYYAPPFCLSRLISYLEGDPDRDDMAWGWFWVIALFVINAISSLVRGQLWSMCSTTVKLQIQIQLNALLFAKTLVRRDVASFAPSSLPSSNDGPQADPDNENSTSKAQIMTLMTADVTRVGDSTWYLFDVIDCPIEITVGAYFLYHLLGVSSLIGLAITLLFSPFSNGAAKVFPSGSATTFPIGTQKKLMKARDERIGLMNEILGAIRMIKFMAWERKFEARAMEVRDRELQYQKLTYTITVLWNAIWNGSPMIVTLVSFWHFAVVRQQKLTPSIAFTSVLFNELKFSLSALPNSVVKILQVVLSLRRIEKYLELSEITPALPLKHQSQVITFDSCSVTWPRNASLSTPLNTPHKFILANLNLTFPTGELSLVCGKLGSGKSLLLLALLGEAEVVAGQMTCPRSPPDFLASCTGDKISQQDWLVEGMCAYVPQVSWLRNASVKQNILFHLPYDQERYKKTLEVCALVDDLEILEDGDETEIGELGVTLSGGQRVRVSLARAIYSRASILLLDDVLSAVDAHTALHLYHACLKGELVKGRTVILVSHLVRLCSLGASLIVVLDNGRVQFQGDQKQFQNSDVVKTLVQSTTTTSVEMDQNENFAIKSLLQDQVEPTGSIADENLDAVPDTQSPVTVKKTTVPRKLVEQETRAVGRVAPKVWKTYIKATGNAWYWTSFLAIFVVASLFAVLENGWLSYWSSGRGPEDPVYYITVYTIVRCRSLILTTGRWLVLYSGSIHASSILYKRLLGAVLFADIRFHDTSSRGRLLNRFGKDFEGIDSNLAANLGNCVVYGLGAVTSIITISFIGGISFVVAVLVMESAVRQTQYNTHSSLNVKKQTKSPIYSAYGESIAGVAVIRAFGASSKILRDVFRRLDTNSTATYWRSGLHRWLSIRFDFLAGIVMCTIAIVCIVNKNVPASLAGLALAFSNTVSCKPPSFLGKFSIIQRRPPVCVERVNEYCEIDQEPPEFMDPRPPASWPAAGAIQCQDLVIRYAPELPAILHKLTFNINPGEKVGILGRTGSGKSTLALSFLRFVTPSEGKIVIDGLDISQVGLADLRSQITIIPQDPTILSGSLRLTLDIFGEYSDAEIFEALRRVHLIPSSDPSSETLETGNLNIFRDLDSLVSEGGENFSAGEKQLLCMARALLKRSKILLMDEVVDYATDELIGKTISEEFAYSTTITIAHRIRSVATYDKTISSDPYLVLQGRIAEFDRPGTLLADPSSKFHALCKATGSEEFLMLKKLAGL</sequence>
<feature type="transmembrane region" description="Helical" evidence="11">
    <location>
        <begin position="463"/>
        <end position="485"/>
    </location>
</feature>
<feature type="transmembrane region" description="Helical" evidence="11">
    <location>
        <begin position="1209"/>
        <end position="1227"/>
    </location>
</feature>
<keyword evidence="15" id="KW-1185">Reference proteome</keyword>
<dbReference type="FunFam" id="3.40.50.300:FF:000825">
    <property type="entry name" value="ABC bile acid transporter"/>
    <property type="match status" value="1"/>
</dbReference>
<keyword evidence="4" id="KW-0677">Repeat</keyword>
<keyword evidence="3 11" id="KW-0812">Transmembrane</keyword>
<keyword evidence="8 11" id="KW-0472">Membrane</keyword>
<feature type="transmembrane region" description="Helical" evidence="11">
    <location>
        <begin position="989"/>
        <end position="1007"/>
    </location>
</feature>
<dbReference type="Gene3D" id="1.20.1560.10">
    <property type="entry name" value="ABC transporter type 1, transmembrane domain"/>
    <property type="match status" value="2"/>
</dbReference>
<evidence type="ECO:0000259" key="13">
    <source>
        <dbReference type="PROSITE" id="PS50929"/>
    </source>
</evidence>
<evidence type="ECO:0000256" key="2">
    <source>
        <dbReference type="ARBA" id="ARBA00022448"/>
    </source>
</evidence>
<feature type="domain" description="ABC transmembrane type-1" evidence="13">
    <location>
        <begin position="1039"/>
        <end position="1250"/>
    </location>
</feature>
<feature type="domain" description="ABC transmembrane type-1" evidence="13">
    <location>
        <begin position="312"/>
        <end position="621"/>
    </location>
</feature>
<evidence type="ECO:0000256" key="3">
    <source>
        <dbReference type="ARBA" id="ARBA00022692"/>
    </source>
</evidence>
<keyword evidence="6" id="KW-0067">ATP-binding</keyword>
<dbReference type="PANTHER" id="PTHR24223:SF353">
    <property type="entry name" value="ABC TRANSPORTER ATP-BINDING PROTEIN_PERMEASE VMR1-RELATED"/>
    <property type="match status" value="1"/>
</dbReference>
<keyword evidence="5" id="KW-0547">Nucleotide-binding</keyword>
<evidence type="ECO:0000256" key="11">
    <source>
        <dbReference type="SAM" id="Phobius"/>
    </source>
</evidence>
<evidence type="ECO:0000313" key="14">
    <source>
        <dbReference type="EMBL" id="KAJ7367801.1"/>
    </source>
</evidence>
<dbReference type="CDD" id="cd03250">
    <property type="entry name" value="ABCC_MRP_domain1"/>
    <property type="match status" value="1"/>
</dbReference>
<feature type="transmembrane region" description="Helical" evidence="11">
    <location>
        <begin position="77"/>
        <end position="99"/>
    </location>
</feature>
<dbReference type="SUPFAM" id="SSF90123">
    <property type="entry name" value="ABC transporter transmembrane region"/>
    <property type="match status" value="2"/>
</dbReference>
<dbReference type="SUPFAM" id="SSF52540">
    <property type="entry name" value="P-loop containing nucleoside triphosphate hydrolases"/>
    <property type="match status" value="2"/>
</dbReference>
<gene>
    <name evidence="14" type="ORF">DFH08DRAFT_677956</name>
</gene>
<feature type="transmembrane region" description="Helical" evidence="11">
    <location>
        <begin position="111"/>
        <end position="131"/>
    </location>
</feature>
<dbReference type="InterPro" id="IPR003593">
    <property type="entry name" value="AAA+_ATPase"/>
</dbReference>
<dbReference type="FunFam" id="3.40.50.300:FF:001354">
    <property type="entry name" value="ATP-binding cassette (ABC) transporter, putative"/>
    <property type="match status" value="1"/>
</dbReference>
<feature type="domain" description="ABC transporter" evidence="12">
    <location>
        <begin position="1302"/>
        <end position="1549"/>
    </location>
</feature>
<dbReference type="CDD" id="cd18604">
    <property type="entry name" value="ABC_6TM_VMR1_D2_like"/>
    <property type="match status" value="1"/>
</dbReference>
<dbReference type="InterPro" id="IPR036640">
    <property type="entry name" value="ABC1_TM_sf"/>
</dbReference>
<feature type="transmembrane region" description="Helical" evidence="11">
    <location>
        <begin position="138"/>
        <end position="158"/>
    </location>
</feature>
<evidence type="ECO:0000259" key="12">
    <source>
        <dbReference type="PROSITE" id="PS50893"/>
    </source>
</evidence>
<dbReference type="EMBL" id="JARIHO010000001">
    <property type="protein sequence ID" value="KAJ7367801.1"/>
    <property type="molecule type" value="Genomic_DNA"/>
</dbReference>
<feature type="region of interest" description="Disordered" evidence="10">
    <location>
        <begin position="404"/>
        <end position="423"/>
    </location>
</feature>
<evidence type="ECO:0000256" key="8">
    <source>
        <dbReference type="ARBA" id="ARBA00023136"/>
    </source>
</evidence>